<sequence>MPKIKIFALLSVLIFGAVPFMDSWLNYNIRYTLYGIGAIMVFYAIYDFLFNVNVKFLFDKNAGIIYKINAPFLKQRLMMFEEMTIINISQEPGCMEYAIGKKKKEFMKNYSISDTFTHSKKSNAREQEYVEQVLNPILEFVKSDKI</sequence>
<keyword evidence="3" id="KW-1185">Reference proteome</keyword>
<dbReference type="Proteomes" id="UP000676386">
    <property type="component" value="Unassembled WGS sequence"/>
</dbReference>
<organism evidence="2 3">
    <name type="scientific">Chitinophaga hostae</name>
    <dbReference type="NCBI Taxonomy" id="2831022"/>
    <lineage>
        <taxon>Bacteria</taxon>
        <taxon>Pseudomonadati</taxon>
        <taxon>Bacteroidota</taxon>
        <taxon>Chitinophagia</taxon>
        <taxon>Chitinophagales</taxon>
        <taxon>Chitinophagaceae</taxon>
        <taxon>Chitinophaga</taxon>
    </lineage>
</organism>
<dbReference type="RefSeq" id="WP_211972449.1">
    <property type="nucleotide sequence ID" value="NZ_JAGTXB010000003.1"/>
</dbReference>
<keyword evidence="1" id="KW-1133">Transmembrane helix</keyword>
<dbReference type="EMBL" id="JAGTXB010000003">
    <property type="protein sequence ID" value="MBS0027352.1"/>
    <property type="molecule type" value="Genomic_DNA"/>
</dbReference>
<reference evidence="2 3" key="1">
    <citation type="submission" date="2021-04" db="EMBL/GenBank/DDBJ databases">
        <title>Chitinophaga sp. nov., isolated from the rhizosphere soil.</title>
        <authorList>
            <person name="He S."/>
        </authorList>
    </citation>
    <scope>NUCLEOTIDE SEQUENCE [LARGE SCALE GENOMIC DNA]</scope>
    <source>
        <strain evidence="2 3">2R12</strain>
    </source>
</reference>
<protein>
    <recommendedName>
        <fullName evidence="4">PH domain-containing protein</fullName>
    </recommendedName>
</protein>
<evidence type="ECO:0000256" key="1">
    <source>
        <dbReference type="SAM" id="Phobius"/>
    </source>
</evidence>
<evidence type="ECO:0008006" key="4">
    <source>
        <dbReference type="Google" id="ProtNLM"/>
    </source>
</evidence>
<feature type="transmembrane region" description="Helical" evidence="1">
    <location>
        <begin position="7"/>
        <end position="25"/>
    </location>
</feature>
<evidence type="ECO:0000313" key="2">
    <source>
        <dbReference type="EMBL" id="MBS0027352.1"/>
    </source>
</evidence>
<proteinExistence type="predicted"/>
<name>A0ABS5IWL0_9BACT</name>
<keyword evidence="1" id="KW-0472">Membrane</keyword>
<feature type="transmembrane region" description="Helical" evidence="1">
    <location>
        <begin position="31"/>
        <end position="50"/>
    </location>
</feature>
<comment type="caution">
    <text evidence="2">The sequence shown here is derived from an EMBL/GenBank/DDBJ whole genome shotgun (WGS) entry which is preliminary data.</text>
</comment>
<keyword evidence="1" id="KW-0812">Transmembrane</keyword>
<evidence type="ECO:0000313" key="3">
    <source>
        <dbReference type="Proteomes" id="UP000676386"/>
    </source>
</evidence>
<gene>
    <name evidence="2" type="ORF">KE626_08535</name>
</gene>
<accession>A0ABS5IWL0</accession>